<feature type="domain" description="NAD(P)-binding" evidence="2">
    <location>
        <begin position="7"/>
        <end position="204"/>
    </location>
</feature>
<dbReference type="InterPro" id="IPR051606">
    <property type="entry name" value="Polyketide_Oxido-like"/>
</dbReference>
<sequence>MKLLIFGATGVVGSWTARKAIENGHEVTLHVRDKSRVAEDIRSSSQVRIIEGTLSDEPSLSAAIRNQDAILSSLGPTGFTGFTGVFTNGYKLILRLMREHNVSRILAMSTISAYDTARDSFSLYRTFIFWVVFVLAHAVQREILGLENVFREEGEGLEWTLYRVGGLGNARDADGVAEAGWVGDGKWRQFVERREWANWMVQEAERERPMWVRKMPAIYSAKKK</sequence>
<dbReference type="InterPro" id="IPR036291">
    <property type="entry name" value="NAD(P)-bd_dom_sf"/>
</dbReference>
<accession>A0A2B7YZW4</accession>
<reference evidence="3 4" key="1">
    <citation type="submission" date="2017-10" db="EMBL/GenBank/DDBJ databases">
        <title>Comparative genomics in systemic dimorphic fungi from Ajellomycetaceae.</title>
        <authorList>
            <person name="Munoz J.F."/>
            <person name="Mcewen J.G."/>
            <person name="Clay O.K."/>
            <person name="Cuomo C.A."/>
        </authorList>
    </citation>
    <scope>NUCLEOTIDE SEQUENCE [LARGE SCALE GENOMIC DNA]</scope>
    <source>
        <strain evidence="3 4">UAMH7299</strain>
    </source>
</reference>
<dbReference type="OrthoDB" id="10254221at2759"/>
<dbReference type="PANTHER" id="PTHR43355">
    <property type="entry name" value="FLAVIN REDUCTASE (NADPH)"/>
    <property type="match status" value="1"/>
</dbReference>
<evidence type="ECO:0000256" key="1">
    <source>
        <dbReference type="ARBA" id="ARBA00038376"/>
    </source>
</evidence>
<dbReference type="SUPFAM" id="SSF51735">
    <property type="entry name" value="NAD(P)-binding Rossmann-fold domains"/>
    <property type="match status" value="1"/>
</dbReference>
<dbReference type="Gene3D" id="3.40.50.720">
    <property type="entry name" value="NAD(P)-binding Rossmann-like Domain"/>
    <property type="match status" value="1"/>
</dbReference>
<dbReference type="EMBL" id="PDNA01000012">
    <property type="protein sequence ID" value="PGH26885.1"/>
    <property type="molecule type" value="Genomic_DNA"/>
</dbReference>
<evidence type="ECO:0000313" key="3">
    <source>
        <dbReference type="EMBL" id="PGH26885.1"/>
    </source>
</evidence>
<dbReference type="Proteomes" id="UP000224634">
    <property type="component" value="Unassembled WGS sequence"/>
</dbReference>
<proteinExistence type="inferred from homology"/>
<comment type="similarity">
    <text evidence="1">Belongs to the avfA family.</text>
</comment>
<organism evidence="3 4">
    <name type="scientific">Polytolypa hystricis (strain UAMH7299)</name>
    <dbReference type="NCBI Taxonomy" id="1447883"/>
    <lineage>
        <taxon>Eukaryota</taxon>
        <taxon>Fungi</taxon>
        <taxon>Dikarya</taxon>
        <taxon>Ascomycota</taxon>
        <taxon>Pezizomycotina</taxon>
        <taxon>Eurotiomycetes</taxon>
        <taxon>Eurotiomycetidae</taxon>
        <taxon>Onygenales</taxon>
        <taxon>Onygenales incertae sedis</taxon>
        <taxon>Polytolypa</taxon>
    </lineage>
</organism>
<dbReference type="AlphaFoldDB" id="A0A2B7YZW4"/>
<name>A0A2B7YZW4_POLH7</name>
<keyword evidence="4" id="KW-1185">Reference proteome</keyword>
<dbReference type="InterPro" id="IPR016040">
    <property type="entry name" value="NAD(P)-bd_dom"/>
</dbReference>
<gene>
    <name evidence="3" type="ORF">AJ80_01467</name>
</gene>
<dbReference type="Pfam" id="PF13460">
    <property type="entry name" value="NAD_binding_10"/>
    <property type="match status" value="1"/>
</dbReference>
<evidence type="ECO:0000259" key="2">
    <source>
        <dbReference type="Pfam" id="PF13460"/>
    </source>
</evidence>
<dbReference type="GO" id="GO:0042602">
    <property type="term" value="F:riboflavin reductase (NADPH) activity"/>
    <property type="evidence" value="ECO:0007669"/>
    <property type="project" value="TreeGrafter"/>
</dbReference>
<protein>
    <recommendedName>
        <fullName evidence="2">NAD(P)-binding domain-containing protein</fullName>
    </recommendedName>
</protein>
<dbReference type="GO" id="GO:0004074">
    <property type="term" value="F:biliverdin reductase [NAD(P)H] activity"/>
    <property type="evidence" value="ECO:0007669"/>
    <property type="project" value="TreeGrafter"/>
</dbReference>
<evidence type="ECO:0000313" key="4">
    <source>
        <dbReference type="Proteomes" id="UP000224634"/>
    </source>
</evidence>
<dbReference type="PANTHER" id="PTHR43355:SF2">
    <property type="entry name" value="FLAVIN REDUCTASE (NADPH)"/>
    <property type="match status" value="1"/>
</dbReference>
<comment type="caution">
    <text evidence="3">The sequence shown here is derived from an EMBL/GenBank/DDBJ whole genome shotgun (WGS) entry which is preliminary data.</text>
</comment>
<dbReference type="STRING" id="1447883.A0A2B7YZW4"/>